<dbReference type="SMART" id="SM00847">
    <property type="entry name" value="HA2"/>
    <property type="match status" value="1"/>
</dbReference>
<evidence type="ECO:0000256" key="13">
    <source>
        <dbReference type="SAM" id="MobiDB-lite"/>
    </source>
</evidence>
<dbReference type="FunFam" id="3.40.50.300:FF:000615">
    <property type="entry name" value="pre-mRNA-splicing factor ATP-dependent RNA helicase DEAH7"/>
    <property type="match status" value="1"/>
</dbReference>
<evidence type="ECO:0000256" key="1">
    <source>
        <dbReference type="ARBA" id="ARBA00004123"/>
    </source>
</evidence>
<dbReference type="Pfam" id="PF00271">
    <property type="entry name" value="Helicase_C"/>
    <property type="match status" value="1"/>
</dbReference>
<keyword evidence="3" id="KW-0507">mRNA processing</keyword>
<proteinExistence type="inferred from homology"/>
<feature type="compositionally biased region" description="Basic and acidic residues" evidence="13">
    <location>
        <begin position="102"/>
        <end position="123"/>
    </location>
</feature>
<evidence type="ECO:0000256" key="6">
    <source>
        <dbReference type="ARBA" id="ARBA00022806"/>
    </source>
</evidence>
<evidence type="ECO:0000256" key="9">
    <source>
        <dbReference type="ARBA" id="ARBA00023242"/>
    </source>
</evidence>
<protein>
    <recommendedName>
        <fullName evidence="12">Pre-mRNA-splicing factor ATP-dependent RNA helicase PRP16</fullName>
        <ecNumber evidence="2">3.6.4.13</ecNumber>
    </recommendedName>
</protein>
<comment type="subcellular location">
    <subcellularLocation>
        <location evidence="1">Nucleus</location>
    </subcellularLocation>
</comment>
<dbReference type="PROSITE" id="PS51194">
    <property type="entry name" value="HELICASE_CTER"/>
    <property type="match status" value="1"/>
</dbReference>
<evidence type="ECO:0000313" key="16">
    <source>
        <dbReference type="EMBL" id="OAQ97373.1"/>
    </source>
</evidence>
<dbReference type="GO" id="GO:0005681">
    <property type="term" value="C:spliceosomal complex"/>
    <property type="evidence" value="ECO:0007669"/>
    <property type="project" value="UniProtKB-ARBA"/>
</dbReference>
<keyword evidence="4" id="KW-0547">Nucleotide-binding</keyword>
<dbReference type="EC" id="3.6.4.13" evidence="2"/>
<dbReference type="PROSITE" id="PS00690">
    <property type="entry name" value="DEAH_ATP_HELICASE"/>
    <property type="match status" value="1"/>
</dbReference>
<evidence type="ECO:0000259" key="15">
    <source>
        <dbReference type="PROSITE" id="PS51194"/>
    </source>
</evidence>
<reference evidence="16 17" key="1">
    <citation type="submission" date="2016-03" db="EMBL/GenBank/DDBJ databases">
        <title>Fine-scale spatial genetic structure of a fungal parasite of coffee scale insects.</title>
        <authorList>
            <person name="Jackson D."/>
            <person name="Zemenick K.A."/>
            <person name="Malloure B."/>
            <person name="Quandt C.A."/>
            <person name="James T.Y."/>
        </authorList>
    </citation>
    <scope>NUCLEOTIDE SEQUENCE [LARGE SCALE GENOMIC DNA]</scope>
    <source>
        <strain evidence="16 17">UM487</strain>
    </source>
</reference>
<evidence type="ECO:0000256" key="10">
    <source>
        <dbReference type="ARBA" id="ARBA00038040"/>
    </source>
</evidence>
<evidence type="ECO:0000313" key="17">
    <source>
        <dbReference type="Proteomes" id="UP000243081"/>
    </source>
</evidence>
<dbReference type="GO" id="GO:0000398">
    <property type="term" value="P:mRNA splicing, via spliceosome"/>
    <property type="evidence" value="ECO:0007669"/>
    <property type="project" value="UniProtKB-ARBA"/>
</dbReference>
<dbReference type="GO" id="GO:0034458">
    <property type="term" value="F:3'-5' RNA helicase activity"/>
    <property type="evidence" value="ECO:0007669"/>
    <property type="project" value="TreeGrafter"/>
</dbReference>
<dbReference type="GO" id="GO:0005524">
    <property type="term" value="F:ATP binding"/>
    <property type="evidence" value="ECO:0007669"/>
    <property type="project" value="UniProtKB-KW"/>
</dbReference>
<dbReference type="Pfam" id="PF21010">
    <property type="entry name" value="HA2_C"/>
    <property type="match status" value="1"/>
</dbReference>
<evidence type="ECO:0000256" key="4">
    <source>
        <dbReference type="ARBA" id="ARBA00022741"/>
    </source>
</evidence>
<feature type="region of interest" description="Disordered" evidence="13">
    <location>
        <begin position="898"/>
        <end position="926"/>
    </location>
</feature>
<keyword evidence="17" id="KW-1185">Reference proteome</keyword>
<evidence type="ECO:0000256" key="2">
    <source>
        <dbReference type="ARBA" id="ARBA00012552"/>
    </source>
</evidence>
<comment type="catalytic activity">
    <reaction evidence="11">
        <text>ATP + H2O = ADP + phosphate + H(+)</text>
        <dbReference type="Rhea" id="RHEA:13065"/>
        <dbReference type="ChEBI" id="CHEBI:15377"/>
        <dbReference type="ChEBI" id="CHEBI:15378"/>
        <dbReference type="ChEBI" id="CHEBI:30616"/>
        <dbReference type="ChEBI" id="CHEBI:43474"/>
        <dbReference type="ChEBI" id="CHEBI:456216"/>
        <dbReference type="EC" id="3.6.4.13"/>
    </reaction>
</comment>
<dbReference type="InterPro" id="IPR007502">
    <property type="entry name" value="Helicase-assoc_dom"/>
</dbReference>
<dbReference type="InterPro" id="IPR048333">
    <property type="entry name" value="HA2_WH"/>
</dbReference>
<evidence type="ECO:0000256" key="7">
    <source>
        <dbReference type="ARBA" id="ARBA00022840"/>
    </source>
</evidence>
<dbReference type="PANTHER" id="PTHR18934">
    <property type="entry name" value="ATP-DEPENDENT RNA HELICASE"/>
    <property type="match status" value="1"/>
</dbReference>
<dbReference type="InterPro" id="IPR027417">
    <property type="entry name" value="P-loop_NTPase"/>
</dbReference>
<keyword evidence="7" id="KW-0067">ATP-binding</keyword>
<dbReference type="AlphaFoldDB" id="A0A179I7B3"/>
<evidence type="ECO:0000256" key="5">
    <source>
        <dbReference type="ARBA" id="ARBA00022801"/>
    </source>
</evidence>
<feature type="compositionally biased region" description="Basic and acidic residues" evidence="13">
    <location>
        <begin position="47"/>
        <end position="66"/>
    </location>
</feature>
<evidence type="ECO:0000259" key="14">
    <source>
        <dbReference type="PROSITE" id="PS51192"/>
    </source>
</evidence>
<keyword evidence="6" id="KW-0347">Helicase</keyword>
<comment type="similarity">
    <text evidence="10">Belongs to the DEAD box helicase family. DEAH subfamily. PRP16 sub-subfamily.</text>
</comment>
<dbReference type="Pfam" id="PF00270">
    <property type="entry name" value="DEAD"/>
    <property type="match status" value="1"/>
</dbReference>
<dbReference type="GO" id="GO:0003723">
    <property type="term" value="F:RNA binding"/>
    <property type="evidence" value="ECO:0007669"/>
    <property type="project" value="TreeGrafter"/>
</dbReference>
<evidence type="ECO:0000256" key="12">
    <source>
        <dbReference type="ARBA" id="ARBA00070009"/>
    </source>
</evidence>
<dbReference type="Pfam" id="PF04408">
    <property type="entry name" value="WHD_HA2"/>
    <property type="match status" value="1"/>
</dbReference>
<dbReference type="FunFam" id="3.40.50.300:FF:000007">
    <property type="entry name" value="Pre-mRNA-splicing factor ATP-dependent RNA helicase"/>
    <property type="match status" value="1"/>
</dbReference>
<feature type="domain" description="Helicase ATP-binding" evidence="14">
    <location>
        <begin position="292"/>
        <end position="455"/>
    </location>
</feature>
<keyword evidence="8" id="KW-0508">mRNA splicing</keyword>
<comment type="caution">
    <text evidence="16">The sequence shown here is derived from an EMBL/GenBank/DDBJ whole genome shotgun (WGS) entry which is preliminary data.</text>
</comment>
<accession>A0A179I7B3</accession>
<feature type="region of interest" description="Disordered" evidence="13">
    <location>
        <begin position="196"/>
        <end position="272"/>
    </location>
</feature>
<keyword evidence="5" id="KW-0378">Hydrolase</keyword>
<dbReference type="InterPro" id="IPR002464">
    <property type="entry name" value="DNA/RNA_helicase_DEAH_CS"/>
</dbReference>
<dbReference type="Gene3D" id="1.20.120.1080">
    <property type="match status" value="1"/>
</dbReference>
<feature type="domain" description="Helicase C-terminal" evidence="15">
    <location>
        <begin position="480"/>
        <end position="652"/>
    </location>
</feature>
<dbReference type="InterPro" id="IPR014001">
    <property type="entry name" value="Helicase_ATP-bd"/>
</dbReference>
<dbReference type="Gene3D" id="3.40.50.300">
    <property type="entry name" value="P-loop containing nucleotide triphosphate hydrolases"/>
    <property type="match status" value="2"/>
</dbReference>
<dbReference type="SUPFAM" id="SSF52540">
    <property type="entry name" value="P-loop containing nucleoside triphosphate hydrolases"/>
    <property type="match status" value="1"/>
</dbReference>
<dbReference type="OrthoDB" id="10253254at2759"/>
<dbReference type="GO" id="GO:0016787">
    <property type="term" value="F:hydrolase activity"/>
    <property type="evidence" value="ECO:0007669"/>
    <property type="project" value="UniProtKB-KW"/>
</dbReference>
<feature type="region of interest" description="Disordered" evidence="13">
    <location>
        <begin position="1"/>
        <end position="66"/>
    </location>
</feature>
<dbReference type="SMART" id="SM00487">
    <property type="entry name" value="DEXDc"/>
    <property type="match status" value="1"/>
</dbReference>
<feature type="region of interest" description="Disordered" evidence="13">
    <location>
        <begin position="101"/>
        <end position="124"/>
    </location>
</feature>
<dbReference type="Proteomes" id="UP000243081">
    <property type="component" value="Unassembled WGS sequence"/>
</dbReference>
<gene>
    <name evidence="16" type="ORF">LLEC1_01591</name>
</gene>
<evidence type="ECO:0000256" key="3">
    <source>
        <dbReference type="ARBA" id="ARBA00022664"/>
    </source>
</evidence>
<name>A0A179I7B3_CORDF</name>
<sequence>MGEEREYDGYNPKRRRLEGAHSNNRFRNDSRGFTPRAQSRYAPTPPRQHEDEQQPPDEDWKALDRDWYMQDEFGGHAFGDETHNPFASYETSTAEALQLESARAEKMTSRYDARQEQRRKENDAWETNRMLVSGVAQRRDMASDFDDQEATRVHLLVHELRPPFLDGRTIFTKQLDPVPAVRDYQSDMAVFSRKGSKAVKEARQQRERQKQAQQATSLAGTALGNIMGAKEDDGDSALPAPVEADAPSSDRKGNKFSSHMKKAEGASDFSRSKTLREQREYLPAFAVREELLRVIRENQVTIVIGETGSGKTTQLTQFLYDDGYAKTGMIACTQPRRVAAMSVAKRVAEEMEVELGTTVGYSIRFEDVTSKDTEIKYMTEGILLQHSLTEPDLDRYSCIIMDEAHERALNTDILFGLFKKILSRRRDLKLIVTSATMNSKRFSEFFGNAPEFTIPGRTFPVDVMFHRSPVEDYVDQAVQQVLAIHVSMDPGDILVFMTGQEDIEITCELIQRRLDALNDPPKLSTLPIYSQMPADLQSKIFDRAEAGVRKCVVATNIAETSLTVDGIKYVVDAGYSKMKVYNPKMGMDTLQITPISQANASQRSGRAGRTGPGKAFRLFTEKAFKEELYLQTIPEIQRTNLANTVLMLKSLGVKDLLEFDFMDPPPQDTISTSMFDLWALGALDNLGELTEIGRKMSAYPMDPSLAKLLIMAEQYGCSEEMITIVSMLSVPNVFYRPKERQDEADTQREKFWVHESDHLTYLQVYQAWKANGFSDGWCIKHFLHSKSLRRAKEIREQLLDIARMQKMQLTSCGMDWDMIRKCVCSGYYHQAAKYKGSGEYVNLRTNLPVQLHPTSALYAGHPPDYVVYHELEKGYSAREKRITETEFNRKMEIEAKMADDKRREEERLRAEAERASAAKKKTSSLDGKKFVTQGAVKKPVVKRRGRGF</sequence>
<evidence type="ECO:0000256" key="11">
    <source>
        <dbReference type="ARBA" id="ARBA00047984"/>
    </source>
</evidence>
<feature type="compositionally biased region" description="Basic and acidic residues" evidence="13">
    <location>
        <begin position="261"/>
        <end position="272"/>
    </location>
</feature>
<dbReference type="EMBL" id="LUKN01003482">
    <property type="protein sequence ID" value="OAQ97373.1"/>
    <property type="molecule type" value="Genomic_DNA"/>
</dbReference>
<dbReference type="PANTHER" id="PTHR18934:SF91">
    <property type="entry name" value="PRE-MRNA-SPLICING FACTOR ATP-DEPENDENT RNA HELICASE PRP16"/>
    <property type="match status" value="1"/>
</dbReference>
<dbReference type="FunFam" id="1.20.120.1080:FF:000018">
    <property type="entry name" value="Pre-mRNA-splicing factor ATP-dependent RNA helicase prp16"/>
    <property type="match status" value="1"/>
</dbReference>
<dbReference type="PROSITE" id="PS51192">
    <property type="entry name" value="HELICASE_ATP_BIND_1"/>
    <property type="match status" value="1"/>
</dbReference>
<organism evidence="16 17">
    <name type="scientific">Cordyceps confragosa</name>
    <name type="common">Lecanicillium lecanii</name>
    <dbReference type="NCBI Taxonomy" id="2714763"/>
    <lineage>
        <taxon>Eukaryota</taxon>
        <taxon>Fungi</taxon>
        <taxon>Dikarya</taxon>
        <taxon>Ascomycota</taxon>
        <taxon>Pezizomycotina</taxon>
        <taxon>Sordariomycetes</taxon>
        <taxon>Hypocreomycetidae</taxon>
        <taxon>Hypocreales</taxon>
        <taxon>Cordycipitaceae</taxon>
        <taxon>Akanthomyces</taxon>
    </lineage>
</organism>
<evidence type="ECO:0000256" key="8">
    <source>
        <dbReference type="ARBA" id="ARBA00023187"/>
    </source>
</evidence>
<keyword evidence="9" id="KW-0539">Nucleus</keyword>
<dbReference type="OMA" id="VDVMFHR"/>
<dbReference type="SMART" id="SM00490">
    <property type="entry name" value="HELICc"/>
    <property type="match status" value="1"/>
</dbReference>
<dbReference type="InterPro" id="IPR001650">
    <property type="entry name" value="Helicase_C-like"/>
</dbReference>
<feature type="compositionally biased region" description="Basic and acidic residues" evidence="13">
    <location>
        <begin position="198"/>
        <end position="210"/>
    </location>
</feature>
<dbReference type="InterPro" id="IPR011545">
    <property type="entry name" value="DEAD/DEAH_box_helicase_dom"/>
</dbReference>
<dbReference type="InterPro" id="IPR011709">
    <property type="entry name" value="DEAD-box_helicase_OB_fold"/>
</dbReference>
<dbReference type="Pfam" id="PF07717">
    <property type="entry name" value="OB_NTP_bind"/>
    <property type="match status" value="1"/>
</dbReference>
<dbReference type="CDD" id="cd18791">
    <property type="entry name" value="SF2_C_RHA"/>
    <property type="match status" value="1"/>
</dbReference>
<feature type="compositionally biased region" description="Basic and acidic residues" evidence="13">
    <location>
        <begin position="898"/>
        <end position="916"/>
    </location>
</feature>